<reference evidence="1 2" key="1">
    <citation type="journal article" date="2012" name="Science">
        <title>The Paleozoic origin of enzymatic lignin decomposition reconstructed from 31 fungal genomes.</title>
        <authorList>
            <person name="Floudas D."/>
            <person name="Binder M."/>
            <person name="Riley R."/>
            <person name="Barry K."/>
            <person name="Blanchette R.A."/>
            <person name="Henrissat B."/>
            <person name="Martinez A.T."/>
            <person name="Otillar R."/>
            <person name="Spatafora J.W."/>
            <person name="Yadav J.S."/>
            <person name="Aerts A."/>
            <person name="Benoit I."/>
            <person name="Boyd A."/>
            <person name="Carlson A."/>
            <person name="Copeland A."/>
            <person name="Coutinho P.M."/>
            <person name="de Vries R.P."/>
            <person name="Ferreira P."/>
            <person name="Findley K."/>
            <person name="Foster B."/>
            <person name="Gaskell J."/>
            <person name="Glotzer D."/>
            <person name="Gorecki P."/>
            <person name="Heitman J."/>
            <person name="Hesse C."/>
            <person name="Hori C."/>
            <person name="Igarashi K."/>
            <person name="Jurgens J.A."/>
            <person name="Kallen N."/>
            <person name="Kersten P."/>
            <person name="Kohler A."/>
            <person name="Kuees U."/>
            <person name="Kumar T.K.A."/>
            <person name="Kuo A."/>
            <person name="LaButti K."/>
            <person name="Larrondo L.F."/>
            <person name="Lindquist E."/>
            <person name="Ling A."/>
            <person name="Lombard V."/>
            <person name="Lucas S."/>
            <person name="Lundell T."/>
            <person name="Martin R."/>
            <person name="McLaughlin D.J."/>
            <person name="Morgenstern I."/>
            <person name="Morin E."/>
            <person name="Murat C."/>
            <person name="Nagy L.G."/>
            <person name="Nolan M."/>
            <person name="Ohm R.A."/>
            <person name="Patyshakuliyeva A."/>
            <person name="Rokas A."/>
            <person name="Ruiz-Duenas F.J."/>
            <person name="Sabat G."/>
            <person name="Salamov A."/>
            <person name="Samejima M."/>
            <person name="Schmutz J."/>
            <person name="Slot J.C."/>
            <person name="St John F."/>
            <person name="Stenlid J."/>
            <person name="Sun H."/>
            <person name="Sun S."/>
            <person name="Syed K."/>
            <person name="Tsang A."/>
            <person name="Wiebenga A."/>
            <person name="Young D."/>
            <person name="Pisabarro A."/>
            <person name="Eastwood D.C."/>
            <person name="Martin F."/>
            <person name="Cullen D."/>
            <person name="Grigoriev I.V."/>
            <person name="Hibbett D.S."/>
        </authorList>
    </citation>
    <scope>NUCLEOTIDE SEQUENCE [LARGE SCALE GENOMIC DNA]</scope>
    <source>
        <strain evidence="1 2">LYAD-421 SS1</strain>
    </source>
</reference>
<name>R7ST10_DICSQ</name>
<organism evidence="1 2">
    <name type="scientific">Dichomitus squalens (strain LYAD-421)</name>
    <name type="common">Western red white-rot fungus</name>
    <dbReference type="NCBI Taxonomy" id="732165"/>
    <lineage>
        <taxon>Eukaryota</taxon>
        <taxon>Fungi</taxon>
        <taxon>Dikarya</taxon>
        <taxon>Basidiomycota</taxon>
        <taxon>Agaricomycotina</taxon>
        <taxon>Agaricomycetes</taxon>
        <taxon>Polyporales</taxon>
        <taxon>Polyporaceae</taxon>
        <taxon>Dichomitus</taxon>
    </lineage>
</organism>
<proteinExistence type="predicted"/>
<dbReference type="Proteomes" id="UP000053319">
    <property type="component" value="Unassembled WGS sequence"/>
</dbReference>
<dbReference type="KEGG" id="dsq:DICSQDRAFT_173213"/>
<protein>
    <submittedName>
        <fullName evidence="1">Uncharacterized protein</fullName>
    </submittedName>
</protein>
<dbReference type="EMBL" id="JH719439">
    <property type="protein sequence ID" value="EJF58117.1"/>
    <property type="molecule type" value="Genomic_DNA"/>
</dbReference>
<dbReference type="OrthoDB" id="2756573at2759"/>
<sequence>MTFTLIGVAERDTSGPTSVIALLEEPLTSILTSRFLINLQKAQRRLEDSSSGSVSLGEVAFQQQMSRNTSRFIGSLGGQLSFHEDDREENDVEYTS</sequence>
<dbReference type="HOGENOM" id="CLU_2440817_0_0_1"/>
<gene>
    <name evidence="1" type="ORF">DICSQDRAFT_173213</name>
</gene>
<evidence type="ECO:0000313" key="1">
    <source>
        <dbReference type="EMBL" id="EJF58117.1"/>
    </source>
</evidence>
<dbReference type="GeneID" id="18839719"/>
<dbReference type="RefSeq" id="XP_007369079.1">
    <property type="nucleotide sequence ID" value="XM_007369017.1"/>
</dbReference>
<dbReference type="AlphaFoldDB" id="R7ST10"/>
<evidence type="ECO:0000313" key="2">
    <source>
        <dbReference type="Proteomes" id="UP000053319"/>
    </source>
</evidence>
<accession>R7ST10</accession>